<organism evidence="2 3">
    <name type="scientific">Streptomyces albireticuli</name>
    <dbReference type="NCBI Taxonomy" id="1940"/>
    <lineage>
        <taxon>Bacteria</taxon>
        <taxon>Bacillati</taxon>
        <taxon>Actinomycetota</taxon>
        <taxon>Actinomycetes</taxon>
        <taxon>Kitasatosporales</taxon>
        <taxon>Streptomycetaceae</taxon>
        <taxon>Streptomyces</taxon>
    </lineage>
</organism>
<reference evidence="2 3" key="1">
    <citation type="submission" date="2017-08" db="EMBL/GenBank/DDBJ databases">
        <title>Genome sequence of Streptomyces albireticuli NRRL B-1670.</title>
        <authorList>
            <person name="Graham D.E."/>
            <person name="Mahan K.M."/>
            <person name="Klingeman D.M."/>
            <person name="Hettich R.L."/>
            <person name="Parry R.J."/>
            <person name="Spain J.C."/>
        </authorList>
    </citation>
    <scope>NUCLEOTIDE SEQUENCE [LARGE SCALE GENOMIC DNA]</scope>
    <source>
        <strain evidence="2 3">NRRL B-1670</strain>
    </source>
</reference>
<evidence type="ECO:0000313" key="3">
    <source>
        <dbReference type="Proteomes" id="UP000218944"/>
    </source>
</evidence>
<dbReference type="InterPro" id="IPR010982">
    <property type="entry name" value="Lambda_DNA-bd_dom_sf"/>
</dbReference>
<protein>
    <recommendedName>
        <fullName evidence="1">HTH cro/C1-type domain-containing protein</fullName>
    </recommendedName>
</protein>
<dbReference type="PROSITE" id="PS50943">
    <property type="entry name" value="HTH_CROC1"/>
    <property type="match status" value="1"/>
</dbReference>
<feature type="domain" description="HTH cro/C1-type" evidence="1">
    <location>
        <begin position="12"/>
        <end position="76"/>
    </location>
</feature>
<dbReference type="GO" id="GO:0003677">
    <property type="term" value="F:DNA binding"/>
    <property type="evidence" value="ECO:0007669"/>
    <property type="project" value="InterPro"/>
</dbReference>
<dbReference type="Gene3D" id="1.10.260.40">
    <property type="entry name" value="lambda repressor-like DNA-binding domains"/>
    <property type="match status" value="1"/>
</dbReference>
<dbReference type="CDD" id="cd00093">
    <property type="entry name" value="HTH_XRE"/>
    <property type="match status" value="1"/>
</dbReference>
<dbReference type="EMBL" id="NSJV01000601">
    <property type="protein sequence ID" value="PAU44967.1"/>
    <property type="molecule type" value="Genomic_DNA"/>
</dbReference>
<accession>A0A2A2D0I5</accession>
<sequence>MTAVDQVIRHPLAYARQMRGWSQPELAAQIAAAARRRGLRSGVDRQRVWKWETSRATPDTDSQMLLADAFGIGQGLVRVLGWPDWLPGGDETRTLAPHSTPAALREALAARMDRRNFVAYTAASLTGFAHEWATATPAAFAAARQGKPVDADLVGSLESISRNLTTAPTAQRQYTAPLLDDQLKIVTSLVDEGRYSEQVGKRLHRLAAGLAQTVGWHRFDHGRHAAAARFWHAAVHSAHTCEDHDLGAGVLSDLAYQSLWLRDPATSVAVLDRALRRPLHPAARSVLHLRKARAHAALGEEHACTRSLGAAEKNFETAAGAGAAPAWCAWMSRSDLAVDTGRCLLDLGHTRQAHALIQNGTEVLPVAREKTRAVFLAYEAEGYLRGGEIDRAAHAAHTALAMAQRIGAPRCTALISGMMPAFKKHKEVPGVAQLLEKAQTARL</sequence>
<name>A0A2A2D0I5_9ACTN</name>
<evidence type="ECO:0000259" key="1">
    <source>
        <dbReference type="PROSITE" id="PS50943"/>
    </source>
</evidence>
<dbReference type="RefSeq" id="WP_095584443.1">
    <property type="nucleotide sequence ID" value="NZ_JAJQQS010000006.1"/>
</dbReference>
<keyword evidence="3" id="KW-1185">Reference proteome</keyword>
<gene>
    <name evidence="2" type="ORF">CK936_32015</name>
</gene>
<dbReference type="Proteomes" id="UP000218944">
    <property type="component" value="Unassembled WGS sequence"/>
</dbReference>
<comment type="caution">
    <text evidence="2">The sequence shown here is derived from an EMBL/GenBank/DDBJ whole genome shotgun (WGS) entry which is preliminary data.</text>
</comment>
<evidence type="ECO:0000313" key="2">
    <source>
        <dbReference type="EMBL" id="PAU44967.1"/>
    </source>
</evidence>
<dbReference type="InterPro" id="IPR001387">
    <property type="entry name" value="Cro/C1-type_HTH"/>
</dbReference>
<proteinExistence type="predicted"/>
<dbReference type="AlphaFoldDB" id="A0A2A2D0I5"/>
<dbReference type="SUPFAM" id="SSF47413">
    <property type="entry name" value="lambda repressor-like DNA-binding domains"/>
    <property type="match status" value="1"/>
</dbReference>